<accession>A0A6A7K5L3</accession>
<dbReference type="AlphaFoldDB" id="A0A6A7K5L3"/>
<dbReference type="SMART" id="SM00267">
    <property type="entry name" value="GGDEF"/>
    <property type="match status" value="1"/>
</dbReference>
<dbReference type="GO" id="GO:0052621">
    <property type="term" value="F:diguanylate cyclase activity"/>
    <property type="evidence" value="ECO:0007669"/>
    <property type="project" value="TreeGrafter"/>
</dbReference>
<sequence>MFNKLIKSYRLRKSRKLIIAMKSLENIPDGVFWVDKNRQIMYVNSSACKTLGYSKSDLMAMTVGEIDGSEEYKEIENYKQLQNDIKEGEITHFTTYHKHSDGHLIPVEIVSASIELGEQDMGLAIVRDITERIKLENEINNAYIHLSLLNQIYEFSETNIEELDIQSLLNQTIGLLQKEFKGSGIVFHLYNDCRNELILYDSIGLEKEIKSKLKTLPKEFIRKSNIDYSYSFNYNEFITEEELALLINSDYLNSTFSPIFVNKKFYGGISILNKDSQFINVKNKELVASVCTQLSTIIKNLQLRITLNDELDKHKKTGEMLKEVNDELEKSAYLDQLTNVWNRRYLLNNVNAQIDMINSQQSKIALLLLDIDYFKHINDNFGHKVGDDVLIEFANLIKNQIRSSDILTRWGGEEFLVLAPHMNAHDAMQYAERLRKSVAEHKFSIIGSMTVSIGVAELVEFESLDCWINRVDSALYIAKDSNRNKVVLSEV</sequence>
<evidence type="ECO:0000313" key="4">
    <source>
        <dbReference type="Proteomes" id="UP000440004"/>
    </source>
</evidence>
<dbReference type="CDD" id="cd00130">
    <property type="entry name" value="PAS"/>
    <property type="match status" value="1"/>
</dbReference>
<dbReference type="NCBIfam" id="TIGR00229">
    <property type="entry name" value="sensory_box"/>
    <property type="match status" value="1"/>
</dbReference>
<evidence type="ECO:0000313" key="3">
    <source>
        <dbReference type="EMBL" id="MPW24672.1"/>
    </source>
</evidence>
<dbReference type="Gene3D" id="3.30.70.270">
    <property type="match status" value="1"/>
</dbReference>
<dbReference type="InterPro" id="IPR035965">
    <property type="entry name" value="PAS-like_dom_sf"/>
</dbReference>
<protein>
    <submittedName>
        <fullName evidence="3">Diguanylate cyclase</fullName>
    </submittedName>
</protein>
<dbReference type="FunFam" id="3.30.70.270:FF:000001">
    <property type="entry name" value="Diguanylate cyclase domain protein"/>
    <property type="match status" value="1"/>
</dbReference>
<dbReference type="Pfam" id="PF13426">
    <property type="entry name" value="PAS_9"/>
    <property type="match status" value="1"/>
</dbReference>
<dbReference type="InterPro" id="IPR050469">
    <property type="entry name" value="Diguanylate_Cyclase"/>
</dbReference>
<dbReference type="InterPro" id="IPR000014">
    <property type="entry name" value="PAS"/>
</dbReference>
<dbReference type="PROSITE" id="PS50887">
    <property type="entry name" value="GGDEF"/>
    <property type="match status" value="1"/>
</dbReference>
<dbReference type="PANTHER" id="PTHR45138:SF9">
    <property type="entry name" value="DIGUANYLATE CYCLASE DGCM-RELATED"/>
    <property type="match status" value="1"/>
</dbReference>
<comment type="caution">
    <text evidence="3">The sequence shown here is derived from an EMBL/GenBank/DDBJ whole genome shotgun (WGS) entry which is preliminary data.</text>
</comment>
<dbReference type="RefSeq" id="WP_152801375.1">
    <property type="nucleotide sequence ID" value="NZ_WHNX01000003.1"/>
</dbReference>
<dbReference type="SMART" id="SM00091">
    <property type="entry name" value="PAS"/>
    <property type="match status" value="1"/>
</dbReference>
<dbReference type="InterPro" id="IPR029016">
    <property type="entry name" value="GAF-like_dom_sf"/>
</dbReference>
<dbReference type="Gene3D" id="3.30.450.40">
    <property type="match status" value="1"/>
</dbReference>
<dbReference type="CDD" id="cd01949">
    <property type="entry name" value="GGDEF"/>
    <property type="match status" value="1"/>
</dbReference>
<dbReference type="NCBIfam" id="TIGR00254">
    <property type="entry name" value="GGDEF"/>
    <property type="match status" value="1"/>
</dbReference>
<dbReference type="EMBL" id="WHNX01000003">
    <property type="protein sequence ID" value="MPW24672.1"/>
    <property type="molecule type" value="Genomic_DNA"/>
</dbReference>
<organism evidence="3 4">
    <name type="scientific">Alkalibaculum sporogenes</name>
    <dbReference type="NCBI Taxonomy" id="2655001"/>
    <lineage>
        <taxon>Bacteria</taxon>
        <taxon>Bacillati</taxon>
        <taxon>Bacillota</taxon>
        <taxon>Clostridia</taxon>
        <taxon>Eubacteriales</taxon>
        <taxon>Eubacteriaceae</taxon>
        <taxon>Alkalibaculum</taxon>
    </lineage>
</organism>
<evidence type="ECO:0000259" key="1">
    <source>
        <dbReference type="PROSITE" id="PS50112"/>
    </source>
</evidence>
<dbReference type="Proteomes" id="UP000440004">
    <property type="component" value="Unassembled WGS sequence"/>
</dbReference>
<dbReference type="InterPro" id="IPR029787">
    <property type="entry name" value="Nucleotide_cyclase"/>
</dbReference>
<dbReference type="SUPFAM" id="SSF55781">
    <property type="entry name" value="GAF domain-like"/>
    <property type="match status" value="1"/>
</dbReference>
<gene>
    <name evidence="3" type="ORF">GC105_02540</name>
</gene>
<feature type="domain" description="PAS" evidence="1">
    <location>
        <begin position="24"/>
        <end position="88"/>
    </location>
</feature>
<name>A0A6A7K5L3_9FIRM</name>
<dbReference type="SUPFAM" id="SSF55073">
    <property type="entry name" value="Nucleotide cyclase"/>
    <property type="match status" value="1"/>
</dbReference>
<dbReference type="InterPro" id="IPR043128">
    <property type="entry name" value="Rev_trsase/Diguanyl_cyclase"/>
</dbReference>
<proteinExistence type="predicted"/>
<dbReference type="PROSITE" id="PS50112">
    <property type="entry name" value="PAS"/>
    <property type="match status" value="1"/>
</dbReference>
<keyword evidence="4" id="KW-1185">Reference proteome</keyword>
<dbReference type="InterPro" id="IPR000160">
    <property type="entry name" value="GGDEF_dom"/>
</dbReference>
<dbReference type="GO" id="GO:0005886">
    <property type="term" value="C:plasma membrane"/>
    <property type="evidence" value="ECO:0007669"/>
    <property type="project" value="TreeGrafter"/>
</dbReference>
<reference evidence="3 4" key="1">
    <citation type="submission" date="2019-10" db="EMBL/GenBank/DDBJ databases">
        <title>Alkalibaculum tamaniensis sp.nov., a new alkaliphilic acetogen, isolated on methoxylated aromatics from a mud volcano.</title>
        <authorList>
            <person name="Khomyakova M.A."/>
            <person name="Merkel A.Y."/>
            <person name="Bonch-Osmolovskaya E.A."/>
            <person name="Slobodkin A.I."/>
        </authorList>
    </citation>
    <scope>NUCLEOTIDE SEQUENCE [LARGE SCALE GENOMIC DNA]</scope>
    <source>
        <strain evidence="3 4">M08DMB</strain>
    </source>
</reference>
<dbReference type="GO" id="GO:0006355">
    <property type="term" value="P:regulation of DNA-templated transcription"/>
    <property type="evidence" value="ECO:0007669"/>
    <property type="project" value="InterPro"/>
</dbReference>
<evidence type="ECO:0000259" key="2">
    <source>
        <dbReference type="PROSITE" id="PS50887"/>
    </source>
</evidence>
<dbReference type="Pfam" id="PF00990">
    <property type="entry name" value="GGDEF"/>
    <property type="match status" value="1"/>
</dbReference>
<feature type="domain" description="GGDEF" evidence="2">
    <location>
        <begin position="362"/>
        <end position="491"/>
    </location>
</feature>
<dbReference type="Gene3D" id="3.30.450.20">
    <property type="entry name" value="PAS domain"/>
    <property type="match status" value="1"/>
</dbReference>
<dbReference type="GO" id="GO:0043709">
    <property type="term" value="P:cell adhesion involved in single-species biofilm formation"/>
    <property type="evidence" value="ECO:0007669"/>
    <property type="project" value="TreeGrafter"/>
</dbReference>
<dbReference type="GO" id="GO:1902201">
    <property type="term" value="P:negative regulation of bacterial-type flagellum-dependent cell motility"/>
    <property type="evidence" value="ECO:0007669"/>
    <property type="project" value="TreeGrafter"/>
</dbReference>
<dbReference type="PANTHER" id="PTHR45138">
    <property type="entry name" value="REGULATORY COMPONENTS OF SENSORY TRANSDUCTION SYSTEM"/>
    <property type="match status" value="1"/>
</dbReference>
<dbReference type="SUPFAM" id="SSF55785">
    <property type="entry name" value="PYP-like sensor domain (PAS domain)"/>
    <property type="match status" value="1"/>
</dbReference>